<evidence type="ECO:0000256" key="11">
    <source>
        <dbReference type="PIRSR" id="PIRSR000102-1"/>
    </source>
</evidence>
<evidence type="ECO:0000313" key="16">
    <source>
        <dbReference type="Proteomes" id="UP000184207"/>
    </source>
</evidence>
<evidence type="ECO:0000256" key="10">
    <source>
        <dbReference type="HAMAP-Rule" id="MF_00488"/>
    </source>
</evidence>
<comment type="activity regulation">
    <text evidence="10">Allosterically activated by fructose 1,6-bisphosphate (FBP).</text>
</comment>
<evidence type="ECO:0000256" key="2">
    <source>
        <dbReference type="ARBA" id="ARBA00006054"/>
    </source>
</evidence>
<feature type="binding site" evidence="10">
    <location>
        <position position="165"/>
    </location>
    <ligand>
        <name>beta-D-fructose 1,6-bisphosphate</name>
        <dbReference type="ChEBI" id="CHEBI:32966"/>
        <note>allosteric activator</note>
    </ligand>
</feature>
<proteinExistence type="inferred from homology"/>
<feature type="binding site" evidence="10 12">
    <location>
        <begin position="115"/>
        <end position="117"/>
    </location>
    <ligand>
        <name>NAD(+)</name>
        <dbReference type="ChEBI" id="CHEBI:57540"/>
    </ligand>
</feature>
<organism evidence="15 16">
    <name type="scientific">Fervidobacterium gondwanense DSM 13020</name>
    <dbReference type="NCBI Taxonomy" id="1121883"/>
    <lineage>
        <taxon>Bacteria</taxon>
        <taxon>Thermotogati</taxon>
        <taxon>Thermotogota</taxon>
        <taxon>Thermotogae</taxon>
        <taxon>Thermotogales</taxon>
        <taxon>Fervidobacteriaceae</taxon>
        <taxon>Fervidobacterium</taxon>
    </lineage>
</organism>
<evidence type="ECO:0000256" key="8">
    <source>
        <dbReference type="ARBA" id="ARBA00023027"/>
    </source>
</evidence>
<evidence type="ECO:0000256" key="3">
    <source>
        <dbReference type="ARBA" id="ARBA00011881"/>
    </source>
</evidence>
<dbReference type="EC" id="1.1.1.27" evidence="4 10"/>
<evidence type="ECO:0000256" key="9">
    <source>
        <dbReference type="ARBA" id="ARBA00049258"/>
    </source>
</evidence>
<comment type="caution">
    <text evidence="10">Lacks conserved residue(s) required for the propagation of feature annotation.</text>
</comment>
<reference evidence="16" key="1">
    <citation type="submission" date="2016-12" db="EMBL/GenBank/DDBJ databases">
        <authorList>
            <person name="Varghese N."/>
            <person name="Submissions S."/>
        </authorList>
    </citation>
    <scope>NUCLEOTIDE SEQUENCE [LARGE SCALE GENOMIC DNA]</scope>
    <source>
        <strain evidence="16">DSM 13020</strain>
    </source>
</reference>
<dbReference type="GO" id="GO:0004459">
    <property type="term" value="F:L-lactate dehydrogenase (NAD+) activity"/>
    <property type="evidence" value="ECO:0007669"/>
    <property type="project" value="UniProtKB-UniRule"/>
</dbReference>
<feature type="binding site" evidence="10">
    <location>
        <position position="140"/>
    </location>
    <ligand>
        <name>NAD(+)</name>
        <dbReference type="ChEBI" id="CHEBI:57540"/>
    </ligand>
</feature>
<evidence type="ECO:0000256" key="5">
    <source>
        <dbReference type="ARBA" id="ARBA00016495"/>
    </source>
</evidence>
<dbReference type="Pfam" id="PF00056">
    <property type="entry name" value="Ldh_1_N"/>
    <property type="match status" value="1"/>
</dbReference>
<dbReference type="NCBIfam" id="TIGR01771">
    <property type="entry name" value="L-LDH-NAD"/>
    <property type="match status" value="1"/>
</dbReference>
<comment type="subunit">
    <text evidence="3 10">Homotetramer.</text>
</comment>
<dbReference type="InterPro" id="IPR022383">
    <property type="entry name" value="Lactate/malate_DH_C"/>
</dbReference>
<dbReference type="AlphaFoldDB" id="A0A1M7T8G9"/>
<feature type="binding site" evidence="10">
    <location>
        <begin position="145"/>
        <end position="148"/>
    </location>
    <ligand>
        <name>substrate</name>
    </ligand>
</feature>
<feature type="binding site" evidence="10 12">
    <location>
        <position position="32"/>
    </location>
    <ligand>
        <name>NAD(+)</name>
        <dbReference type="ChEBI" id="CHEBI:57540"/>
    </ligand>
</feature>
<feature type="binding site" evidence="10">
    <location>
        <position position="229"/>
    </location>
    <ligand>
        <name>substrate</name>
    </ligand>
</feature>
<dbReference type="GO" id="GO:0006089">
    <property type="term" value="P:lactate metabolic process"/>
    <property type="evidence" value="ECO:0007669"/>
    <property type="project" value="TreeGrafter"/>
</dbReference>
<evidence type="ECO:0000256" key="6">
    <source>
        <dbReference type="ARBA" id="ARBA00022533"/>
    </source>
</evidence>
<dbReference type="RefSeq" id="WP_072760494.1">
    <property type="nucleotide sequence ID" value="NZ_FRDJ01000011.1"/>
</dbReference>
<dbReference type="EMBL" id="FRDJ01000011">
    <property type="protein sequence ID" value="SHN66993.1"/>
    <property type="molecule type" value="Genomic_DNA"/>
</dbReference>
<dbReference type="SUPFAM" id="SSF56327">
    <property type="entry name" value="LDH C-terminal domain-like"/>
    <property type="match status" value="1"/>
</dbReference>
<dbReference type="SUPFAM" id="SSF51735">
    <property type="entry name" value="NAD(P)-binding Rossmann-fold domains"/>
    <property type="match status" value="1"/>
</dbReference>
<dbReference type="UniPathway" id="UPA00554">
    <property type="reaction ID" value="UER00611"/>
</dbReference>
<dbReference type="FunFam" id="3.40.50.720:FF:000018">
    <property type="entry name" value="Malate dehydrogenase"/>
    <property type="match status" value="1"/>
</dbReference>
<comment type="subcellular location">
    <subcellularLocation>
        <location evidence="10">Cytoplasm</location>
    </subcellularLocation>
</comment>
<gene>
    <name evidence="10" type="primary">ldh</name>
    <name evidence="15" type="ORF">SAMN02745226_01705</name>
</gene>
<dbReference type="Gene3D" id="3.40.50.720">
    <property type="entry name" value="NAD(P)-binding Rossmann-like Domain"/>
    <property type="match status" value="1"/>
</dbReference>
<comment type="pathway">
    <text evidence="1 10">Fermentation; pyruvate fermentation to lactate; (S)-lactate from pyruvate: step 1/1.</text>
</comment>
<dbReference type="InterPro" id="IPR001557">
    <property type="entry name" value="L-lactate/malate_DH"/>
</dbReference>
<dbReference type="PRINTS" id="PR00086">
    <property type="entry name" value="LLDHDRGNASE"/>
</dbReference>
<accession>A0A1M7T8G9</accession>
<feature type="binding site" evidence="10">
    <location>
        <position position="150"/>
    </location>
    <ligand>
        <name>beta-D-fructose 1,6-bisphosphate</name>
        <dbReference type="ChEBI" id="CHEBI:32966"/>
        <note>allosteric activator</note>
    </ligand>
</feature>
<dbReference type="PANTHER" id="PTHR43128:SF16">
    <property type="entry name" value="L-LACTATE DEHYDROGENASE"/>
    <property type="match status" value="1"/>
</dbReference>
<feature type="active site" description="Proton acceptor" evidence="10 11">
    <location>
        <position position="172"/>
    </location>
</feature>
<feature type="binding site" evidence="12">
    <location>
        <position position="92"/>
    </location>
    <ligand>
        <name>NAD(+)</name>
        <dbReference type="ChEBI" id="CHEBI:57540"/>
    </ligand>
</feature>
<evidence type="ECO:0000256" key="4">
    <source>
        <dbReference type="ARBA" id="ARBA00012967"/>
    </source>
</evidence>
<evidence type="ECO:0000256" key="1">
    <source>
        <dbReference type="ARBA" id="ARBA00004843"/>
    </source>
</evidence>
<dbReference type="GO" id="GO:0005737">
    <property type="term" value="C:cytoplasm"/>
    <property type="evidence" value="ECO:0007669"/>
    <property type="project" value="UniProtKB-SubCell"/>
</dbReference>
<dbReference type="PANTHER" id="PTHR43128">
    <property type="entry name" value="L-2-HYDROXYCARBOXYLATE DEHYDROGENASE (NAD(P)(+))"/>
    <property type="match status" value="1"/>
</dbReference>
<keyword evidence="6 10" id="KW-0021">Allosteric enzyme</keyword>
<dbReference type="GO" id="GO:0006096">
    <property type="term" value="P:glycolytic process"/>
    <property type="evidence" value="ECO:0007669"/>
    <property type="project" value="UniProtKB-UniRule"/>
</dbReference>
<comment type="similarity">
    <text evidence="2 10">Belongs to the LDH/MDH superfamily. LDH family.</text>
</comment>
<keyword evidence="10" id="KW-0597">Phosphoprotein</keyword>
<name>A0A1M7T8G9_FERGO</name>
<dbReference type="InterPro" id="IPR018177">
    <property type="entry name" value="L-lactate_DH_AS"/>
</dbReference>
<dbReference type="PIRSF" id="PIRSF000102">
    <property type="entry name" value="Lac_mal_DH"/>
    <property type="match status" value="1"/>
</dbReference>
<feature type="binding site" evidence="10">
    <location>
        <position position="79"/>
    </location>
    <ligand>
        <name>substrate</name>
    </ligand>
</feature>
<comment type="function">
    <text evidence="10">Catalyzes the conversion of lactate to pyruvate.</text>
</comment>
<sequence length="308" mass="34129">MKISVYGAGRVGVSVAYSILHTSIADEIVLIDIDKQRAAGEAYDLFHASAMFKYCKIYAGEPKDIKDSDFVIITAGRAQRPGETRLDLLLDNVRIIRQISEEIKTYAPDSIVINVTNPVDVLTYFIWKFTGFDSQKVIGSGTTLDTARLRSILSQHCGVSPANIHAYIIGEHGDSEFMPVSNATIGGVLLSDYCADCKVRSQKPCIDFNEIVNEVRKAAYKIIEKKGATNLAIGAVVARLVESMWKNEKRVWTPSVFLDDVYIGYPAILGKSGVERIIQLKLSPEEEKLFEYSKGVIKSAIEEIERAI</sequence>
<dbReference type="HAMAP" id="MF_00488">
    <property type="entry name" value="Lactate_dehydrog"/>
    <property type="match status" value="1"/>
</dbReference>
<feature type="domain" description="Lactate/malate dehydrogenase C-terminal" evidence="14">
    <location>
        <begin position="142"/>
        <end position="305"/>
    </location>
</feature>
<evidence type="ECO:0000259" key="13">
    <source>
        <dbReference type="Pfam" id="PF00056"/>
    </source>
</evidence>
<evidence type="ECO:0000259" key="14">
    <source>
        <dbReference type="Pfam" id="PF02866"/>
    </source>
</evidence>
<feature type="domain" description="Lactate/malate dehydrogenase N-terminal" evidence="13">
    <location>
        <begin position="1"/>
        <end position="139"/>
    </location>
</feature>
<dbReference type="OrthoDB" id="9802969at2"/>
<feature type="binding site" evidence="10">
    <location>
        <position position="85"/>
    </location>
    <ligand>
        <name>substrate</name>
    </ligand>
</feature>
<dbReference type="STRING" id="1121883.SAMN02745226_01705"/>
<dbReference type="InterPro" id="IPR011304">
    <property type="entry name" value="L-lactate_DH"/>
</dbReference>
<dbReference type="CDD" id="cd05292">
    <property type="entry name" value="LDH_2"/>
    <property type="match status" value="1"/>
</dbReference>
<feature type="modified residue" description="Phosphotyrosine" evidence="10">
    <location>
        <position position="220"/>
    </location>
</feature>
<feature type="binding site" evidence="10">
    <location>
        <position position="11"/>
    </location>
    <ligand>
        <name>NAD(+)</name>
        <dbReference type="ChEBI" id="CHEBI:57540"/>
    </ligand>
</feature>
<evidence type="ECO:0000313" key="15">
    <source>
        <dbReference type="EMBL" id="SHN66993.1"/>
    </source>
</evidence>
<dbReference type="InterPro" id="IPR036291">
    <property type="entry name" value="NAD(P)-bd_dom_sf"/>
</dbReference>
<keyword evidence="7 10" id="KW-0560">Oxidoreductase</keyword>
<keyword evidence="16" id="KW-1185">Reference proteome</keyword>
<dbReference type="PROSITE" id="PS00064">
    <property type="entry name" value="L_LDH"/>
    <property type="match status" value="1"/>
</dbReference>
<comment type="catalytic activity">
    <reaction evidence="9 10">
        <text>(S)-lactate + NAD(+) = pyruvate + NADH + H(+)</text>
        <dbReference type="Rhea" id="RHEA:23444"/>
        <dbReference type="ChEBI" id="CHEBI:15361"/>
        <dbReference type="ChEBI" id="CHEBI:15378"/>
        <dbReference type="ChEBI" id="CHEBI:16651"/>
        <dbReference type="ChEBI" id="CHEBI:57540"/>
        <dbReference type="ChEBI" id="CHEBI:57945"/>
        <dbReference type="EC" id="1.1.1.27"/>
    </reaction>
</comment>
<evidence type="ECO:0000256" key="12">
    <source>
        <dbReference type="PIRSR" id="PIRSR000102-3"/>
    </source>
</evidence>
<feature type="binding site" evidence="10">
    <location>
        <position position="37"/>
    </location>
    <ligand>
        <name>NAD(+)</name>
        <dbReference type="ChEBI" id="CHEBI:57540"/>
    </ligand>
</feature>
<keyword evidence="8 10" id="KW-0520">NAD</keyword>
<dbReference type="Proteomes" id="UP000184207">
    <property type="component" value="Unassembled WGS sequence"/>
</dbReference>
<dbReference type="Pfam" id="PF02866">
    <property type="entry name" value="Ldh_1_C"/>
    <property type="match status" value="1"/>
</dbReference>
<dbReference type="InterPro" id="IPR001236">
    <property type="entry name" value="Lactate/malate_DH_N"/>
</dbReference>
<keyword evidence="10" id="KW-0963">Cytoplasm</keyword>
<feature type="binding site" evidence="10">
    <location>
        <begin position="117"/>
        <end position="120"/>
    </location>
    <ligand>
        <name>substrate</name>
    </ligand>
</feature>
<dbReference type="InterPro" id="IPR015955">
    <property type="entry name" value="Lactate_DH/Glyco_Ohase_4_C"/>
</dbReference>
<evidence type="ECO:0000256" key="7">
    <source>
        <dbReference type="ARBA" id="ARBA00023002"/>
    </source>
</evidence>
<feature type="binding site" evidence="12">
    <location>
        <begin position="7"/>
        <end position="12"/>
    </location>
    <ligand>
        <name>NAD(+)</name>
        <dbReference type="ChEBI" id="CHEBI:57540"/>
    </ligand>
</feature>
<dbReference type="Gene3D" id="3.90.110.10">
    <property type="entry name" value="Lactate dehydrogenase/glycoside hydrolase, family 4, C-terminal"/>
    <property type="match status" value="1"/>
</dbReference>
<protein>
    <recommendedName>
        <fullName evidence="5 10">L-lactate dehydrogenase</fullName>
        <shortName evidence="10">L-LDH</shortName>
        <ecNumber evidence="4 10">1.1.1.27</ecNumber>
    </recommendedName>
</protein>